<evidence type="ECO:0000256" key="1">
    <source>
        <dbReference type="SAM" id="SignalP"/>
    </source>
</evidence>
<organism evidence="2 3">
    <name type="scientific">Falsirhodobacter algicola</name>
    <dbReference type="NCBI Taxonomy" id="2692330"/>
    <lineage>
        <taxon>Bacteria</taxon>
        <taxon>Pseudomonadati</taxon>
        <taxon>Pseudomonadota</taxon>
        <taxon>Alphaproteobacteria</taxon>
        <taxon>Rhodobacterales</taxon>
        <taxon>Paracoccaceae</taxon>
        <taxon>Falsirhodobacter</taxon>
    </lineage>
</organism>
<dbReference type="Proteomes" id="UP000679284">
    <property type="component" value="Plasmid unnamed3"/>
</dbReference>
<reference evidence="2" key="1">
    <citation type="submission" date="2020-01" db="EMBL/GenBank/DDBJ databases">
        <authorList>
            <person name="Yang Y."/>
            <person name="Kwon Y.M."/>
        </authorList>
    </citation>
    <scope>NUCLEOTIDE SEQUENCE</scope>
    <source>
        <strain evidence="2">PG104</strain>
        <plasmid evidence="2">unnamed3</plasmid>
    </source>
</reference>
<sequence>MFRTILTAAALLLAAPAFAHDGPHAMVEVAHGFARATLPGAPVGGAYLDLINRSDSDDRLTSVESAAAGRVDLHRMEMSGDTMRMAPMRDGLPLPAGETVSLSPSGMHLMLQDLAAPLREGETLTLELHFEHAAPVTVDLPILAPNADEAPMHHMH</sequence>
<dbReference type="RefSeq" id="WP_211785544.1">
    <property type="nucleotide sequence ID" value="NZ_CP047292.1"/>
</dbReference>
<name>A0A8J8MVP1_9RHOB</name>
<protein>
    <submittedName>
        <fullName evidence="2">Copper chaperone PCu(A)C</fullName>
    </submittedName>
</protein>
<feature type="chain" id="PRO_5035172148" evidence="1">
    <location>
        <begin position="20"/>
        <end position="156"/>
    </location>
</feature>
<dbReference type="InterPro" id="IPR058248">
    <property type="entry name" value="Lxx211020-like"/>
</dbReference>
<geneLocation type="plasmid" evidence="2 3">
    <name>unnamed3</name>
</geneLocation>
<keyword evidence="1" id="KW-0732">Signal</keyword>
<dbReference type="InterPro" id="IPR007410">
    <property type="entry name" value="LpqE-like"/>
</dbReference>
<dbReference type="SUPFAM" id="SSF110087">
    <property type="entry name" value="DR1885-like metal-binding protein"/>
    <property type="match status" value="1"/>
</dbReference>
<accession>A0A8J8MVP1</accession>
<dbReference type="PANTHER" id="PTHR36302">
    <property type="entry name" value="BLR7088 PROTEIN"/>
    <property type="match status" value="1"/>
</dbReference>
<dbReference type="KEGG" id="fap:GR316_12935"/>
<dbReference type="Pfam" id="PF04314">
    <property type="entry name" value="PCuAC"/>
    <property type="match status" value="1"/>
</dbReference>
<dbReference type="Gene3D" id="2.60.40.1890">
    <property type="entry name" value="PCu(A)C copper chaperone"/>
    <property type="match status" value="1"/>
</dbReference>
<dbReference type="InterPro" id="IPR036182">
    <property type="entry name" value="PCuAC_sf"/>
</dbReference>
<proteinExistence type="predicted"/>
<keyword evidence="2" id="KW-0614">Plasmid</keyword>
<dbReference type="PANTHER" id="PTHR36302:SF1">
    <property type="entry name" value="COPPER CHAPERONE PCU(A)C"/>
    <property type="match status" value="1"/>
</dbReference>
<evidence type="ECO:0000313" key="3">
    <source>
        <dbReference type="Proteomes" id="UP000679284"/>
    </source>
</evidence>
<keyword evidence="3" id="KW-1185">Reference proteome</keyword>
<dbReference type="AlphaFoldDB" id="A0A8J8MVP1"/>
<gene>
    <name evidence="2" type="ORF">GR316_12935</name>
</gene>
<evidence type="ECO:0000313" key="2">
    <source>
        <dbReference type="EMBL" id="QUS37282.1"/>
    </source>
</evidence>
<dbReference type="EMBL" id="CP047292">
    <property type="protein sequence ID" value="QUS37282.1"/>
    <property type="molecule type" value="Genomic_DNA"/>
</dbReference>
<feature type="signal peptide" evidence="1">
    <location>
        <begin position="1"/>
        <end position="19"/>
    </location>
</feature>